<dbReference type="Gene3D" id="3.40.50.1110">
    <property type="entry name" value="SGNH hydrolase"/>
    <property type="match status" value="1"/>
</dbReference>
<sequence>MVGHLGHRRFLVAGTLIRSSDGEDLKVQRLDLNARLSASYGARYVDLPGLLRPAHNGSAEDLADVAAQLVPRSLRIDAVHLNGAGYAIVAQAMHAATTARGW</sequence>
<dbReference type="SUPFAM" id="SSF52266">
    <property type="entry name" value="SGNH hydrolase"/>
    <property type="match status" value="1"/>
</dbReference>
<keyword evidence="2" id="KW-1185">Reference proteome</keyword>
<dbReference type="GO" id="GO:0016788">
    <property type="term" value="F:hydrolase activity, acting on ester bonds"/>
    <property type="evidence" value="ECO:0007669"/>
    <property type="project" value="UniProtKB-ARBA"/>
</dbReference>
<accession>A0A7Y0FWU7</accession>
<dbReference type="EMBL" id="JABBGK010000002">
    <property type="protein sequence ID" value="NML74999.1"/>
    <property type="molecule type" value="Genomic_DNA"/>
</dbReference>
<dbReference type="Proteomes" id="UP000541470">
    <property type="component" value="Unassembled WGS sequence"/>
</dbReference>
<reference evidence="1 2" key="1">
    <citation type="submission" date="2020-04" db="EMBL/GenBank/DDBJ databases">
        <title>Rhizobium sp. S-51 isolated from soil.</title>
        <authorList>
            <person name="Dahal R.H."/>
        </authorList>
    </citation>
    <scope>NUCLEOTIDE SEQUENCE [LARGE SCALE GENOMIC DNA]</scope>
    <source>
        <strain evidence="1 2">S-51</strain>
    </source>
</reference>
<dbReference type="RefSeq" id="WP_169591133.1">
    <property type="nucleotide sequence ID" value="NZ_JABBGK010000002.1"/>
</dbReference>
<comment type="caution">
    <text evidence="1">The sequence shown here is derived from an EMBL/GenBank/DDBJ whole genome shotgun (WGS) entry which is preliminary data.</text>
</comment>
<proteinExistence type="predicted"/>
<organism evidence="1 2">
    <name type="scientific">Rhizobium terricola</name>
    <dbReference type="NCBI Taxonomy" id="2728849"/>
    <lineage>
        <taxon>Bacteria</taxon>
        <taxon>Pseudomonadati</taxon>
        <taxon>Pseudomonadota</taxon>
        <taxon>Alphaproteobacteria</taxon>
        <taxon>Hyphomicrobiales</taxon>
        <taxon>Rhizobiaceae</taxon>
        <taxon>Rhizobium/Agrobacterium group</taxon>
        <taxon>Rhizobium</taxon>
    </lineage>
</organism>
<evidence type="ECO:0000313" key="1">
    <source>
        <dbReference type="EMBL" id="NML74999.1"/>
    </source>
</evidence>
<dbReference type="InterPro" id="IPR036514">
    <property type="entry name" value="SGNH_hydro_sf"/>
</dbReference>
<protein>
    <recommendedName>
        <fullName evidence="3">SGNH hydrolase-type esterase domain-containing protein</fullName>
    </recommendedName>
</protein>
<evidence type="ECO:0008006" key="3">
    <source>
        <dbReference type="Google" id="ProtNLM"/>
    </source>
</evidence>
<dbReference type="AlphaFoldDB" id="A0A7Y0FWU7"/>
<gene>
    <name evidence="1" type="ORF">HHL25_12775</name>
</gene>
<evidence type="ECO:0000313" key="2">
    <source>
        <dbReference type="Proteomes" id="UP000541470"/>
    </source>
</evidence>
<name>A0A7Y0FWU7_9HYPH</name>